<dbReference type="PaxDb" id="537011-PREVCOP_05915"/>
<proteinExistence type="predicted"/>
<organism evidence="1 2">
    <name type="scientific">Segatella copri DSM 18205</name>
    <dbReference type="NCBI Taxonomy" id="537011"/>
    <lineage>
        <taxon>Bacteria</taxon>
        <taxon>Pseudomonadati</taxon>
        <taxon>Bacteroidota</taxon>
        <taxon>Bacteroidia</taxon>
        <taxon>Bacteroidales</taxon>
        <taxon>Prevotellaceae</taxon>
        <taxon>Segatella</taxon>
    </lineage>
</organism>
<dbReference type="GeneID" id="69850341"/>
<keyword evidence="2" id="KW-1185">Reference proteome</keyword>
<dbReference type="Proteomes" id="UP000004477">
    <property type="component" value="Unassembled WGS sequence"/>
</dbReference>
<evidence type="ECO:0000313" key="2">
    <source>
        <dbReference type="Proteomes" id="UP000004477"/>
    </source>
</evidence>
<gene>
    <name evidence="1" type="ORF">PREVCOP_05915</name>
</gene>
<comment type="caution">
    <text evidence="1">The sequence shown here is derived from an EMBL/GenBank/DDBJ whole genome shotgun (WGS) entry which is preliminary data.</text>
</comment>
<evidence type="ECO:0000313" key="1">
    <source>
        <dbReference type="EMBL" id="EFB34650.1"/>
    </source>
</evidence>
<dbReference type="AlphaFoldDB" id="D1PFA8"/>
<dbReference type="HOGENOM" id="CLU_051468_1_1_10"/>
<dbReference type="Gene3D" id="1.10.30.50">
    <property type="match status" value="1"/>
</dbReference>
<dbReference type="OrthoDB" id="9816185at2"/>
<accession>D1PFA8</accession>
<name>D1PFA8_9BACT</name>
<protein>
    <submittedName>
        <fullName evidence="1">Uncharacterized protein</fullName>
    </submittedName>
</protein>
<dbReference type="EMBL" id="ACBX02000034">
    <property type="protein sequence ID" value="EFB34650.1"/>
    <property type="molecule type" value="Genomic_DNA"/>
</dbReference>
<dbReference type="RefSeq" id="WP_006848597.1">
    <property type="nucleotide sequence ID" value="NZ_CP085933.1"/>
</dbReference>
<dbReference type="STRING" id="537011.PREVCOP_05915"/>
<sequence>MIYLGYNRDLDSVAHFWRDSLHAFLFEKREDKHRPFLRNGKHNEYYDTVFSKWKGYVRGEVQLRSISTATGNDVLNKLDEFEHNFDNIVLAKKKEMEKLKLANATCGEEARIVLFYIFETLYNCFTKSIANDVLERLKIRTCPYCNRNYTFTVKSSSSAAGKKFTTRPEFDHFYCKSKHPLLALSFYNLVPSCSVCNHGKATDDIGVNPYFDGFQSKFGICDKTKNVLLNINKIKRTKSKDDFSVGFVNPSKNEKQNIDGLGLAVLYDKHKDYVMDLIEKSTSYGSLEQNQALSDGFQGLFRTPQEVFDFVWGKYLNEEELENRPLSKLTKDILEQLGIV</sequence>
<reference evidence="1" key="1">
    <citation type="submission" date="2009-11" db="EMBL/GenBank/DDBJ databases">
        <authorList>
            <person name="Weinstock G."/>
            <person name="Sodergren E."/>
            <person name="Clifton S."/>
            <person name="Fulton L."/>
            <person name="Fulton B."/>
            <person name="Courtney L."/>
            <person name="Fronick C."/>
            <person name="Harrison M."/>
            <person name="Strong C."/>
            <person name="Farmer C."/>
            <person name="Delahaunty K."/>
            <person name="Markovic C."/>
            <person name="Hall O."/>
            <person name="Minx P."/>
            <person name="Tomlinson C."/>
            <person name="Mitreva M."/>
            <person name="Nelson J."/>
            <person name="Hou S."/>
            <person name="Wollam A."/>
            <person name="Pepin K.H."/>
            <person name="Johnson M."/>
            <person name="Bhonagiri V."/>
            <person name="Nash W.E."/>
            <person name="Warren W."/>
            <person name="Chinwalla A."/>
            <person name="Mardis E.R."/>
            <person name="Wilson R.K."/>
        </authorList>
    </citation>
    <scope>NUCLEOTIDE SEQUENCE [LARGE SCALE GENOMIC DNA]</scope>
    <source>
        <strain evidence="1">DSM 18205</strain>
    </source>
</reference>